<sequence>MPAQFQEVTDPVRRNGEQSGRNLVVCCDGTGNIWKPGLDKTNIAKLFEALEKSKGQITYYDPGVGTPDGALAGDEGGGIPYRDTLRRLGGLAWGDGVWTNVAETYTFLLRNYQHGDRIFLFGFSRGAFTARAVSGLVYMFGLLREAHENLIPSILRVYRCKQPSERSKAERARAAKEFKINFARQFSTSNGASTQHVPIHFIGCWDTVESVGIWQFLGATITSDPAVKPGFHHLRHALALDELRWPFKPRPYTPPAGSSPDASRSFKQVWFRGAHSDIGGGYRESGLSNITLHWMVRESHAHGLHIDLKQLEARHITNPFDVMHDQIVAMPAWVLAGMFHRDFIGEMQIHESVYLRDSREPNCGQSIPRDATPAETLRTVEIYGTNGSQNEIEEREVPTVPSSPHVQPKKQSYPCWFLPTLVISGLATFTLLVVSRGAGFTLATHFQFGFKRGLFFQLGAALAKWQSEFFVNVAFLLFVDTLLIAVYSVFSTLLLVALLRWRSERKGYPSPTLGKLACILGLGLPISDLTENWLTFKALDAYLLRDTGAHWIAPSLLEGAYSLGTTFAATAKFCFLGLLIAIMFYCLMTGLFGCFSRDERMCSIDSGEPS</sequence>
<feature type="transmembrane region" description="Helical" evidence="1">
    <location>
        <begin position="469"/>
        <end position="499"/>
    </location>
</feature>
<dbReference type="Pfam" id="PF09994">
    <property type="entry name" value="T6SS_Tle1-like_cat"/>
    <property type="match status" value="1"/>
</dbReference>
<dbReference type="Proteomes" id="UP000199600">
    <property type="component" value="Unassembled WGS sequence"/>
</dbReference>
<name>A0A1A8Y2D7_9RHOO</name>
<dbReference type="AlphaFoldDB" id="A0A1A8Y2D7"/>
<protein>
    <recommendedName>
        <fullName evidence="2">T6SS Phospholipase effector Tle1-like catalytic domain-containing protein</fullName>
    </recommendedName>
</protein>
<keyword evidence="1" id="KW-0812">Transmembrane</keyword>
<evidence type="ECO:0000313" key="4">
    <source>
        <dbReference type="Proteomes" id="UP000199600"/>
    </source>
</evidence>
<dbReference type="PANTHER" id="PTHR33840:SF1">
    <property type="entry name" value="TLE1 PHOSPHOLIPASE DOMAIN-CONTAINING PROTEIN"/>
    <property type="match status" value="1"/>
</dbReference>
<evidence type="ECO:0000256" key="1">
    <source>
        <dbReference type="SAM" id="Phobius"/>
    </source>
</evidence>
<keyword evidence="1" id="KW-1133">Transmembrane helix</keyword>
<keyword evidence="1" id="KW-0472">Membrane</keyword>
<evidence type="ECO:0000313" key="3">
    <source>
        <dbReference type="EMBL" id="SBT11162.1"/>
    </source>
</evidence>
<evidence type="ECO:0000259" key="2">
    <source>
        <dbReference type="Pfam" id="PF09994"/>
    </source>
</evidence>
<proteinExistence type="predicted"/>
<dbReference type="PANTHER" id="PTHR33840">
    <property type="match status" value="1"/>
</dbReference>
<dbReference type="EMBL" id="FLQY01000397">
    <property type="protein sequence ID" value="SBT11162.1"/>
    <property type="molecule type" value="Genomic_DNA"/>
</dbReference>
<feature type="transmembrane region" description="Helical" evidence="1">
    <location>
        <begin position="573"/>
        <end position="593"/>
    </location>
</feature>
<dbReference type="InterPro" id="IPR018712">
    <property type="entry name" value="Tle1-like_cat"/>
</dbReference>
<reference evidence="3 4" key="1">
    <citation type="submission" date="2016-06" db="EMBL/GenBank/DDBJ databases">
        <authorList>
            <person name="Kjaerup R.B."/>
            <person name="Dalgaard T.S."/>
            <person name="Juul-Madsen H.R."/>
        </authorList>
    </citation>
    <scope>NUCLEOTIDE SEQUENCE [LARGE SCALE GENOMIC DNA]</scope>
    <source>
        <strain evidence="3">2</strain>
    </source>
</reference>
<organism evidence="3 4">
    <name type="scientific">Candidatus Propionivibrio aalborgensis</name>
    <dbReference type="NCBI Taxonomy" id="1860101"/>
    <lineage>
        <taxon>Bacteria</taxon>
        <taxon>Pseudomonadati</taxon>
        <taxon>Pseudomonadota</taxon>
        <taxon>Betaproteobacteria</taxon>
        <taxon>Rhodocyclales</taxon>
        <taxon>Rhodocyclaceae</taxon>
        <taxon>Propionivibrio</taxon>
    </lineage>
</organism>
<feature type="domain" description="T6SS Phospholipase effector Tle1-like catalytic" evidence="2">
    <location>
        <begin position="21"/>
        <end position="298"/>
    </location>
</feature>
<keyword evidence="4" id="KW-1185">Reference proteome</keyword>
<accession>A0A1A8Y2D7</accession>
<gene>
    <name evidence="3" type="ORF">PROAA_910023</name>
</gene>